<feature type="transmembrane region" description="Helical" evidence="8">
    <location>
        <begin position="40"/>
        <end position="63"/>
    </location>
</feature>
<dbReference type="EMBL" id="JBHSRD010000002">
    <property type="protein sequence ID" value="MFC6005873.1"/>
    <property type="molecule type" value="Genomic_DNA"/>
</dbReference>
<evidence type="ECO:0000313" key="9">
    <source>
        <dbReference type="EMBL" id="MFC6005873.1"/>
    </source>
</evidence>
<feature type="transmembrane region" description="Helical" evidence="8">
    <location>
        <begin position="114"/>
        <end position="134"/>
    </location>
</feature>
<keyword evidence="7 8" id="KW-0472">Membrane</keyword>
<accession>A0ABW1JAX6</accession>
<dbReference type="RefSeq" id="WP_345716746.1">
    <property type="nucleotide sequence ID" value="NZ_BAABFP010000005.1"/>
</dbReference>
<evidence type="ECO:0000256" key="7">
    <source>
        <dbReference type="ARBA" id="ARBA00023136"/>
    </source>
</evidence>
<evidence type="ECO:0000256" key="1">
    <source>
        <dbReference type="ARBA" id="ARBA00004651"/>
    </source>
</evidence>
<comment type="similarity">
    <text evidence="2">Belongs to the nicotinamide ribonucleoside (NR) uptake permease (TC 4.B.1) family.</text>
</comment>
<feature type="transmembrane region" description="Helical" evidence="8">
    <location>
        <begin position="165"/>
        <end position="182"/>
    </location>
</feature>
<feature type="transmembrane region" description="Helical" evidence="8">
    <location>
        <begin position="188"/>
        <end position="206"/>
    </location>
</feature>
<dbReference type="NCBIfam" id="TIGR01528">
    <property type="entry name" value="NMN_trans_PnuC"/>
    <property type="match status" value="1"/>
</dbReference>
<comment type="subcellular location">
    <subcellularLocation>
        <location evidence="1">Cell membrane</location>
        <topology evidence="1">Multi-pass membrane protein</topology>
    </subcellularLocation>
</comment>
<reference evidence="10" key="1">
    <citation type="journal article" date="2019" name="Int. J. Syst. Evol. Microbiol.">
        <title>The Global Catalogue of Microorganisms (GCM) 10K type strain sequencing project: providing services to taxonomists for standard genome sequencing and annotation.</title>
        <authorList>
            <consortium name="The Broad Institute Genomics Platform"/>
            <consortium name="The Broad Institute Genome Sequencing Center for Infectious Disease"/>
            <person name="Wu L."/>
            <person name="Ma J."/>
        </authorList>
    </citation>
    <scope>NUCLEOTIDE SEQUENCE [LARGE SCALE GENOMIC DNA]</scope>
    <source>
        <strain evidence="10">KACC 14249</strain>
    </source>
</reference>
<evidence type="ECO:0000256" key="6">
    <source>
        <dbReference type="ARBA" id="ARBA00022989"/>
    </source>
</evidence>
<sequence length="226" mass="25018">MNDLLAAHLTIAGHPIAWSEIIGNVFGLASAILGMRRKVWAWPVGIIGNVLLFLVFTGAAYGSESGHTLYGQAGRQVFFIITSVYGWWRWQQHKEHDPNGVAVEPRWATWRERAVVGVLWLAGVAILTPIFRSLGSYDPVWADAWIFVGSMVATYAMARGWVDFWLCWIAVDIVGVPVLVRAHFYPSAVLYAVYAGFVIWGFVVWLRLARASTDEAAAGAAERVPS</sequence>
<dbReference type="InterPro" id="IPR006419">
    <property type="entry name" value="NMN_transpt_PnuC"/>
</dbReference>
<dbReference type="PANTHER" id="PTHR36122">
    <property type="entry name" value="NICOTINAMIDE RIBOSIDE TRANSPORTER PNUC"/>
    <property type="match status" value="1"/>
</dbReference>
<evidence type="ECO:0000256" key="8">
    <source>
        <dbReference type="SAM" id="Phobius"/>
    </source>
</evidence>
<feature type="transmembrane region" description="Helical" evidence="8">
    <location>
        <begin position="69"/>
        <end position="88"/>
    </location>
</feature>
<dbReference type="Pfam" id="PF04973">
    <property type="entry name" value="NMN_transporter"/>
    <property type="match status" value="1"/>
</dbReference>
<keyword evidence="10" id="KW-1185">Reference proteome</keyword>
<keyword evidence="3" id="KW-0813">Transport</keyword>
<evidence type="ECO:0000256" key="4">
    <source>
        <dbReference type="ARBA" id="ARBA00022475"/>
    </source>
</evidence>
<evidence type="ECO:0000313" key="10">
    <source>
        <dbReference type="Proteomes" id="UP001596189"/>
    </source>
</evidence>
<gene>
    <name evidence="9" type="primary">pnuC</name>
    <name evidence="9" type="ORF">ACFQDO_01915</name>
</gene>
<dbReference type="Proteomes" id="UP001596189">
    <property type="component" value="Unassembled WGS sequence"/>
</dbReference>
<keyword evidence="4" id="KW-1003">Cell membrane</keyword>
<evidence type="ECO:0000256" key="2">
    <source>
        <dbReference type="ARBA" id="ARBA00006669"/>
    </source>
</evidence>
<organism evidence="9 10">
    <name type="scientific">Angustibacter luteus</name>
    <dbReference type="NCBI Taxonomy" id="658456"/>
    <lineage>
        <taxon>Bacteria</taxon>
        <taxon>Bacillati</taxon>
        <taxon>Actinomycetota</taxon>
        <taxon>Actinomycetes</taxon>
        <taxon>Kineosporiales</taxon>
        <taxon>Kineosporiaceae</taxon>
    </lineage>
</organism>
<evidence type="ECO:0000256" key="5">
    <source>
        <dbReference type="ARBA" id="ARBA00022692"/>
    </source>
</evidence>
<dbReference type="PANTHER" id="PTHR36122:SF2">
    <property type="entry name" value="NICOTINAMIDE RIBOSIDE TRANSPORTER PNUC"/>
    <property type="match status" value="1"/>
</dbReference>
<keyword evidence="6 8" id="KW-1133">Transmembrane helix</keyword>
<comment type="caution">
    <text evidence="9">The sequence shown here is derived from an EMBL/GenBank/DDBJ whole genome shotgun (WGS) entry which is preliminary data.</text>
</comment>
<evidence type="ECO:0000256" key="3">
    <source>
        <dbReference type="ARBA" id="ARBA00022448"/>
    </source>
</evidence>
<feature type="transmembrane region" description="Helical" evidence="8">
    <location>
        <begin position="12"/>
        <end position="33"/>
    </location>
</feature>
<proteinExistence type="inferred from homology"/>
<protein>
    <submittedName>
        <fullName evidence="9">Nicotinamide riboside transporter PnuC</fullName>
    </submittedName>
</protein>
<name>A0ABW1JAX6_9ACTN</name>
<keyword evidence="5 8" id="KW-0812">Transmembrane</keyword>